<name>A0AAV8V9F8_9CUCU</name>
<keyword evidence="3" id="KW-1185">Reference proteome</keyword>
<keyword evidence="1" id="KW-0175">Coiled coil</keyword>
<proteinExistence type="predicted"/>
<comment type="caution">
    <text evidence="2">The sequence shown here is derived from an EMBL/GenBank/DDBJ whole genome shotgun (WGS) entry which is preliminary data.</text>
</comment>
<dbReference type="Proteomes" id="UP001159042">
    <property type="component" value="Unassembled WGS sequence"/>
</dbReference>
<reference evidence="2 3" key="1">
    <citation type="journal article" date="2023" name="Insect Mol. Biol.">
        <title>Genome sequencing provides insights into the evolution of gene families encoding plant cell wall-degrading enzymes in longhorned beetles.</title>
        <authorList>
            <person name="Shin N.R."/>
            <person name="Okamura Y."/>
            <person name="Kirsch R."/>
            <person name="Pauchet Y."/>
        </authorList>
    </citation>
    <scope>NUCLEOTIDE SEQUENCE [LARGE SCALE GENOMIC DNA]</scope>
    <source>
        <strain evidence="2">EAD_L_NR</strain>
    </source>
</reference>
<evidence type="ECO:0000313" key="3">
    <source>
        <dbReference type="Proteomes" id="UP001159042"/>
    </source>
</evidence>
<dbReference type="PANTHER" id="PTHR46585">
    <property type="entry name" value="INTEGRASE CORE DOMAIN CONTAINING PROTEIN"/>
    <property type="match status" value="1"/>
</dbReference>
<gene>
    <name evidence="2" type="ORF">NQ315_012509</name>
</gene>
<protein>
    <recommendedName>
        <fullName evidence="4">Integrase catalytic domain-containing protein</fullName>
    </recommendedName>
</protein>
<organism evidence="2 3">
    <name type="scientific">Exocentrus adspersus</name>
    <dbReference type="NCBI Taxonomy" id="1586481"/>
    <lineage>
        <taxon>Eukaryota</taxon>
        <taxon>Metazoa</taxon>
        <taxon>Ecdysozoa</taxon>
        <taxon>Arthropoda</taxon>
        <taxon>Hexapoda</taxon>
        <taxon>Insecta</taxon>
        <taxon>Pterygota</taxon>
        <taxon>Neoptera</taxon>
        <taxon>Endopterygota</taxon>
        <taxon>Coleoptera</taxon>
        <taxon>Polyphaga</taxon>
        <taxon>Cucujiformia</taxon>
        <taxon>Chrysomeloidea</taxon>
        <taxon>Cerambycidae</taxon>
        <taxon>Lamiinae</taxon>
        <taxon>Acanthocinini</taxon>
        <taxon>Exocentrus</taxon>
    </lineage>
</organism>
<sequence length="511" mass="59482">MLWRAFSLGGEYKWIHILDDIVDKYNNTVHSTTRMKPVKVTARNERSLLKSTYTHLKIANQITKFKVGDHVRISKYREAFEKGYTPNWSSEIFIIRKIRLSNPTTYLLQDEADKEITGGFYELELQKAKHPDAHLVEKVLRKKGNKRTRTAKSKFTEADRALICEDINSIPRDISHYTRAKSDKQYLSPDLNIHRLHKAFIQKYSDSLVTYKFYKHIFLKNFPQLSFRRPRTDTCKFCDKLHCEIRAHTARSEEAKQELQLHQRKAEAATSAMKKDIIESQLPGTKFSVLSMDLEQVLFVPTLTHSDMFYMSQLSCYNLCTNLGDRKESFMCFWHEGVSGRGANEVASCLLRTLNDGITTKKNLIVWINTGQFDTIEHKYLVSGHSLLQCDRDFALIEKRKKQMMAMVPEDLHNVIMSSTHTGRFSVIDMAKLKYSLIYKLILNLKNVNISKVVHIKVDKQHPGVLFTKENHSPVAPWKETKVLKKGKTCYLGFKENNDYPVTRYKQSRRI</sequence>
<feature type="coiled-coil region" evidence="1">
    <location>
        <begin position="238"/>
        <end position="272"/>
    </location>
</feature>
<evidence type="ECO:0000313" key="2">
    <source>
        <dbReference type="EMBL" id="KAJ8910641.1"/>
    </source>
</evidence>
<dbReference type="EMBL" id="JANEYG010000269">
    <property type="protein sequence ID" value="KAJ8910641.1"/>
    <property type="molecule type" value="Genomic_DNA"/>
</dbReference>
<evidence type="ECO:0000256" key="1">
    <source>
        <dbReference type="SAM" id="Coils"/>
    </source>
</evidence>
<dbReference type="AlphaFoldDB" id="A0AAV8V9F8"/>
<evidence type="ECO:0008006" key="4">
    <source>
        <dbReference type="Google" id="ProtNLM"/>
    </source>
</evidence>
<dbReference type="PANTHER" id="PTHR46585:SF1">
    <property type="entry name" value="CHROMO DOMAIN-CONTAINING PROTEIN"/>
    <property type="match status" value="1"/>
</dbReference>
<accession>A0AAV8V9F8</accession>